<dbReference type="SMART" id="SM00345">
    <property type="entry name" value="HTH_GNTR"/>
    <property type="match status" value="1"/>
</dbReference>
<dbReference type="PANTHER" id="PTHR43537:SF45">
    <property type="entry name" value="GNTR FAMILY REGULATORY PROTEIN"/>
    <property type="match status" value="1"/>
</dbReference>
<dbReference type="SMART" id="SM00895">
    <property type="entry name" value="FCD"/>
    <property type="match status" value="1"/>
</dbReference>
<dbReference type="PROSITE" id="PS50949">
    <property type="entry name" value="HTH_GNTR"/>
    <property type="match status" value="1"/>
</dbReference>
<dbReference type="PANTHER" id="PTHR43537">
    <property type="entry name" value="TRANSCRIPTIONAL REGULATOR, GNTR FAMILY"/>
    <property type="match status" value="1"/>
</dbReference>
<evidence type="ECO:0000259" key="4">
    <source>
        <dbReference type="PROSITE" id="PS50949"/>
    </source>
</evidence>
<evidence type="ECO:0000256" key="2">
    <source>
        <dbReference type="ARBA" id="ARBA00023125"/>
    </source>
</evidence>
<dbReference type="Pfam" id="PF00392">
    <property type="entry name" value="GntR"/>
    <property type="match status" value="1"/>
</dbReference>
<evidence type="ECO:0000256" key="1">
    <source>
        <dbReference type="ARBA" id="ARBA00023015"/>
    </source>
</evidence>
<sequence length="215" mass="23655">MVLRRVRADIVSGHAGPGTMYSVPTLAEEIGVSTTPVREALLELSHSGLITPVRNRGFRVEATTLEDLRNGFALRELLERFAMVGLAGQRLADTEPLRGLADAIAAAVEREDSRGYIEADRAFHLALVSRLGNAMLTKMIMDLRDGMRLYGLDSAAGRQRQVASVMEHYQLIDMASGGETDAIARLISRHIRSWEPVFTAALSDRLDRALQSRGR</sequence>
<reference evidence="5 6" key="1">
    <citation type="journal article" date="2018" name="Arch. Microbiol.">
        <title>New insights into the metabolic potential of the phototrophic purple bacterium Rhodopila globiformis DSM 161(T) from its draft genome sequence and evidence for a vanadium-dependent nitrogenase.</title>
        <authorList>
            <person name="Imhoff J.F."/>
            <person name="Rahn T."/>
            <person name="Kunzel S."/>
            <person name="Neulinger S.C."/>
        </authorList>
    </citation>
    <scope>NUCLEOTIDE SEQUENCE [LARGE SCALE GENOMIC DNA]</scope>
    <source>
        <strain evidence="5 6">DSM 161</strain>
    </source>
</reference>
<proteinExistence type="predicted"/>
<dbReference type="AlphaFoldDB" id="A0A2S6N374"/>
<keyword evidence="6" id="KW-1185">Reference proteome</keyword>
<dbReference type="InterPro" id="IPR036390">
    <property type="entry name" value="WH_DNA-bd_sf"/>
</dbReference>
<protein>
    <submittedName>
        <fullName evidence="5">GntR family transcriptional regulator</fullName>
    </submittedName>
</protein>
<evidence type="ECO:0000256" key="3">
    <source>
        <dbReference type="ARBA" id="ARBA00023163"/>
    </source>
</evidence>
<feature type="domain" description="HTH gntR-type" evidence="4">
    <location>
        <begin position="1"/>
        <end position="63"/>
    </location>
</feature>
<evidence type="ECO:0000313" key="6">
    <source>
        <dbReference type="Proteomes" id="UP000239724"/>
    </source>
</evidence>
<evidence type="ECO:0000313" key="5">
    <source>
        <dbReference type="EMBL" id="PPQ29060.1"/>
    </source>
</evidence>
<dbReference type="OrthoDB" id="9789310at2"/>
<dbReference type="InterPro" id="IPR036388">
    <property type="entry name" value="WH-like_DNA-bd_sf"/>
</dbReference>
<gene>
    <name evidence="5" type="ORF">CCS01_22770</name>
</gene>
<dbReference type="InterPro" id="IPR011711">
    <property type="entry name" value="GntR_C"/>
</dbReference>
<dbReference type="GO" id="GO:0003700">
    <property type="term" value="F:DNA-binding transcription factor activity"/>
    <property type="evidence" value="ECO:0007669"/>
    <property type="project" value="InterPro"/>
</dbReference>
<keyword evidence="3" id="KW-0804">Transcription</keyword>
<dbReference type="Gene3D" id="1.20.120.530">
    <property type="entry name" value="GntR ligand-binding domain-like"/>
    <property type="match status" value="1"/>
</dbReference>
<keyword evidence="1" id="KW-0805">Transcription regulation</keyword>
<comment type="caution">
    <text evidence="5">The sequence shown here is derived from an EMBL/GenBank/DDBJ whole genome shotgun (WGS) entry which is preliminary data.</text>
</comment>
<dbReference type="RefSeq" id="WP_104521113.1">
    <property type="nucleotide sequence ID" value="NZ_NHRY01000234.1"/>
</dbReference>
<dbReference type="InterPro" id="IPR000524">
    <property type="entry name" value="Tscrpt_reg_HTH_GntR"/>
</dbReference>
<dbReference type="EMBL" id="NHRY01000234">
    <property type="protein sequence ID" value="PPQ29060.1"/>
    <property type="molecule type" value="Genomic_DNA"/>
</dbReference>
<dbReference type="SUPFAM" id="SSF48008">
    <property type="entry name" value="GntR ligand-binding domain-like"/>
    <property type="match status" value="1"/>
</dbReference>
<dbReference type="SUPFAM" id="SSF46785">
    <property type="entry name" value="Winged helix' DNA-binding domain"/>
    <property type="match status" value="1"/>
</dbReference>
<organism evidence="5 6">
    <name type="scientific">Rhodopila globiformis</name>
    <name type="common">Rhodopseudomonas globiformis</name>
    <dbReference type="NCBI Taxonomy" id="1071"/>
    <lineage>
        <taxon>Bacteria</taxon>
        <taxon>Pseudomonadati</taxon>
        <taxon>Pseudomonadota</taxon>
        <taxon>Alphaproteobacteria</taxon>
        <taxon>Acetobacterales</taxon>
        <taxon>Acetobacteraceae</taxon>
        <taxon>Rhodopila</taxon>
    </lineage>
</organism>
<accession>A0A2S6N374</accession>
<dbReference type="Gene3D" id="1.10.10.10">
    <property type="entry name" value="Winged helix-like DNA-binding domain superfamily/Winged helix DNA-binding domain"/>
    <property type="match status" value="1"/>
</dbReference>
<dbReference type="GO" id="GO:0003677">
    <property type="term" value="F:DNA binding"/>
    <property type="evidence" value="ECO:0007669"/>
    <property type="project" value="UniProtKB-KW"/>
</dbReference>
<dbReference type="InterPro" id="IPR008920">
    <property type="entry name" value="TF_FadR/GntR_C"/>
</dbReference>
<dbReference type="Proteomes" id="UP000239724">
    <property type="component" value="Unassembled WGS sequence"/>
</dbReference>
<name>A0A2S6N374_RHOGL</name>
<dbReference type="Pfam" id="PF07729">
    <property type="entry name" value="FCD"/>
    <property type="match status" value="1"/>
</dbReference>
<keyword evidence="2" id="KW-0238">DNA-binding</keyword>